<dbReference type="PROSITE" id="PS50878">
    <property type="entry name" value="RT_POL"/>
    <property type="match status" value="1"/>
</dbReference>
<evidence type="ECO:0000259" key="1">
    <source>
        <dbReference type="PROSITE" id="PS50878"/>
    </source>
</evidence>
<dbReference type="PANTHER" id="PTHR33050:SF8">
    <property type="entry name" value="REVERSE TRANSCRIPTASE DOMAIN-CONTAINING PROTEIN"/>
    <property type="match status" value="1"/>
</dbReference>
<dbReference type="PANTHER" id="PTHR33050">
    <property type="entry name" value="REVERSE TRANSCRIPTASE DOMAIN-CONTAINING PROTEIN"/>
    <property type="match status" value="1"/>
</dbReference>
<comment type="caution">
    <text evidence="2">The sequence shown here is derived from an EMBL/GenBank/DDBJ whole genome shotgun (WGS) entry which is preliminary data.</text>
</comment>
<dbReference type="InterPro" id="IPR052055">
    <property type="entry name" value="Hepadnavirus_pol/RT"/>
</dbReference>
<dbReference type="Proteomes" id="UP001186944">
    <property type="component" value="Unassembled WGS sequence"/>
</dbReference>
<feature type="domain" description="Reverse transcriptase" evidence="1">
    <location>
        <begin position="1"/>
        <end position="119"/>
    </location>
</feature>
<accession>A0AA88XYG8</accession>
<name>A0AA88XYG8_PINIB</name>
<dbReference type="Pfam" id="PF00078">
    <property type="entry name" value="RVT_1"/>
    <property type="match status" value="1"/>
</dbReference>
<organism evidence="2 3">
    <name type="scientific">Pinctada imbricata</name>
    <name type="common">Atlantic pearl-oyster</name>
    <name type="synonym">Pinctada martensii</name>
    <dbReference type="NCBI Taxonomy" id="66713"/>
    <lineage>
        <taxon>Eukaryota</taxon>
        <taxon>Metazoa</taxon>
        <taxon>Spiralia</taxon>
        <taxon>Lophotrochozoa</taxon>
        <taxon>Mollusca</taxon>
        <taxon>Bivalvia</taxon>
        <taxon>Autobranchia</taxon>
        <taxon>Pteriomorphia</taxon>
        <taxon>Pterioida</taxon>
        <taxon>Pterioidea</taxon>
        <taxon>Pteriidae</taxon>
        <taxon>Pinctada</taxon>
    </lineage>
</organism>
<proteinExistence type="predicted"/>
<dbReference type="AlphaFoldDB" id="A0AA88XYG8"/>
<protein>
    <recommendedName>
        <fullName evidence="1">Reverse transcriptase domain-containing protein</fullName>
    </recommendedName>
</protein>
<dbReference type="Gene3D" id="3.30.70.270">
    <property type="match status" value="1"/>
</dbReference>
<evidence type="ECO:0000313" key="2">
    <source>
        <dbReference type="EMBL" id="KAK3094318.1"/>
    </source>
</evidence>
<dbReference type="CDD" id="cd09275">
    <property type="entry name" value="RNase_HI_RT_DIRS1"/>
    <property type="match status" value="1"/>
</dbReference>
<dbReference type="Gene3D" id="3.10.10.10">
    <property type="entry name" value="HIV Type 1 Reverse Transcriptase, subunit A, domain 1"/>
    <property type="match status" value="1"/>
</dbReference>
<evidence type="ECO:0000313" key="3">
    <source>
        <dbReference type="Proteomes" id="UP001186944"/>
    </source>
</evidence>
<reference evidence="2" key="1">
    <citation type="submission" date="2019-08" db="EMBL/GenBank/DDBJ databases">
        <title>The improved chromosome-level genome for the pearl oyster Pinctada fucata martensii using PacBio sequencing and Hi-C.</title>
        <authorList>
            <person name="Zheng Z."/>
        </authorList>
    </citation>
    <scope>NUCLEOTIDE SEQUENCE</scope>
    <source>
        <strain evidence="2">ZZ-2019</strain>
        <tissue evidence="2">Adductor muscle</tissue>
    </source>
</reference>
<keyword evidence="3" id="KW-1185">Reference proteome</keyword>
<dbReference type="InterPro" id="IPR000477">
    <property type="entry name" value="RT_dom"/>
</dbReference>
<dbReference type="InterPro" id="IPR043502">
    <property type="entry name" value="DNA/RNA_pol_sf"/>
</dbReference>
<dbReference type="CDD" id="cd03714">
    <property type="entry name" value="RT_DIRS1"/>
    <property type="match status" value="1"/>
</dbReference>
<sequence>MDIKSAFRLLRIRPRDFHLLGFYFQGNFYIDKCLPFGCSVSCNTFEKFSTFLEWAIRSVTGTTTIHHYLDDYIFIARSKQTTSNLMSTFQNLCQKLGIPLNEEKTEGPATVIKFLGLTINTQAQTVSIPPDKIAELLSILEILIKKPKATLKELQSLTGKLNFVSKAIPGSRAFIRRFYNAMIGLTKPHHHVRITYLHPDLRLWQSFLNDFNGVTYFQESEWSSDSTLHLFTDSAGNAQLGCGAILGTHWAYLPWPHSWANTDILHDMSSLELVPIVLAFTLWCNDLANKRIIIHTDNEALVSILNCQTSKSERTMSLLRPLILILMKSNITFRAKFIQGKLNNVADSISRMQWARFRRAAPYADLEPTQIPYEFRRLLSNVK</sequence>
<dbReference type="EMBL" id="VSWD01000008">
    <property type="protein sequence ID" value="KAK3094318.1"/>
    <property type="molecule type" value="Genomic_DNA"/>
</dbReference>
<dbReference type="SUPFAM" id="SSF56672">
    <property type="entry name" value="DNA/RNA polymerases"/>
    <property type="match status" value="1"/>
</dbReference>
<dbReference type="InterPro" id="IPR043128">
    <property type="entry name" value="Rev_trsase/Diguanyl_cyclase"/>
</dbReference>
<gene>
    <name evidence="2" type="ORF">FSP39_000287</name>
</gene>